<sequence length="640" mass="70252">MVEITIRESTMVKPARETPWRRLWNSNVDLLAPRFHTPSVYFYRPDGSGDFFDVGRMKAALAEVLVSFYPMAGRLDRDEDGRIEIVCNGEGVLFVETEMEARIDDFGDFAPTMELKKLIPVVDYSNGISSFPLVVFQVTRFKCGGASLGVGTQHHLADGAAGLHFVNSWSDVVRGLGISVPPFIDRSPLRARDPPTPSFPHVEYHPPPPMLSSPPVPSPLKEPKFLSAAANNAAAVNIFKLTREHLNLLKSKTPPNTRVSSFSLLAAHVWRCTCIARDLPGDQPTKLYIAVDGRSRLRPPLPEGYMGNVLFTATPISNAGDLINGGIIAAMKKINDSLAPIDDEYLRSALDYLELEPDIAALVRGDTLQVRRSFVRRWHAAPLDVVRVLGISVPPFIDRSPLRERDPPTPSFPHVEYHPPPPMLSSPPVPSPPPLKEPKFLSAAANNSAAVTIFKLTRENLNLLKSKTPPNTRVSSFSLLAAHVWRSTCIARELPGDQPTKLYIAVDGRSRLRPSLPEGYMGNVLFTATPISNAGDLINGGIIAAMKKINDSLAPIDDEYLRSALDYLELEPDIAALVRGAHTYRCPNLGLTGWARLPLYDADFGWGRPIFMGPGAIAFEGLSFVLPSPMAEPGFLFIPD</sequence>
<reference evidence="5" key="1">
    <citation type="submission" date="2021-03" db="EMBL/GenBank/DDBJ databases">
        <authorList>
            <person name="Li Z."/>
            <person name="Yang C."/>
        </authorList>
    </citation>
    <scope>NUCLEOTIDE SEQUENCE</scope>
    <source>
        <strain evidence="5">Dzin_1.0</strain>
        <tissue evidence="5">Leaf</tissue>
    </source>
</reference>
<feature type="compositionally biased region" description="Pro residues" evidence="4">
    <location>
        <begin position="418"/>
        <end position="435"/>
    </location>
</feature>
<dbReference type="GO" id="GO:0016747">
    <property type="term" value="F:acyltransferase activity, transferring groups other than amino-acyl groups"/>
    <property type="evidence" value="ECO:0007669"/>
    <property type="project" value="UniProtKB-ARBA"/>
</dbReference>
<evidence type="ECO:0000256" key="3">
    <source>
        <dbReference type="ARBA" id="ARBA00023315"/>
    </source>
</evidence>
<dbReference type="EMBL" id="JAGGNH010000008">
    <property type="protein sequence ID" value="KAJ0965831.1"/>
    <property type="molecule type" value="Genomic_DNA"/>
</dbReference>
<comment type="caution">
    <text evidence="5">The sequence shown here is derived from an EMBL/GenBank/DDBJ whole genome shotgun (WGS) entry which is preliminary data.</text>
</comment>
<dbReference type="InterPro" id="IPR050317">
    <property type="entry name" value="Plant_Fungal_Acyltransferase"/>
</dbReference>
<organism evidence="5 6">
    <name type="scientific">Dioscorea zingiberensis</name>
    <dbReference type="NCBI Taxonomy" id="325984"/>
    <lineage>
        <taxon>Eukaryota</taxon>
        <taxon>Viridiplantae</taxon>
        <taxon>Streptophyta</taxon>
        <taxon>Embryophyta</taxon>
        <taxon>Tracheophyta</taxon>
        <taxon>Spermatophyta</taxon>
        <taxon>Magnoliopsida</taxon>
        <taxon>Liliopsida</taxon>
        <taxon>Dioscoreales</taxon>
        <taxon>Dioscoreaceae</taxon>
        <taxon>Dioscorea</taxon>
    </lineage>
</organism>
<dbReference type="Proteomes" id="UP001085076">
    <property type="component" value="Miscellaneous, Linkage group lg08"/>
</dbReference>
<dbReference type="AlphaFoldDB" id="A0A9D5C348"/>
<dbReference type="SUPFAM" id="SSF52777">
    <property type="entry name" value="CoA-dependent acyltransferases"/>
    <property type="match status" value="1"/>
</dbReference>
<dbReference type="PANTHER" id="PTHR31642">
    <property type="entry name" value="TRICHOTHECENE 3-O-ACETYLTRANSFERASE"/>
    <property type="match status" value="1"/>
</dbReference>
<dbReference type="InterPro" id="IPR023213">
    <property type="entry name" value="CAT-like_dom_sf"/>
</dbReference>
<dbReference type="OrthoDB" id="671439at2759"/>
<evidence type="ECO:0000313" key="6">
    <source>
        <dbReference type="Proteomes" id="UP001085076"/>
    </source>
</evidence>
<accession>A0A9D5C348</accession>
<evidence type="ECO:0000313" key="5">
    <source>
        <dbReference type="EMBL" id="KAJ0965831.1"/>
    </source>
</evidence>
<evidence type="ECO:0000256" key="2">
    <source>
        <dbReference type="ARBA" id="ARBA00022679"/>
    </source>
</evidence>
<evidence type="ECO:0008006" key="7">
    <source>
        <dbReference type="Google" id="ProtNLM"/>
    </source>
</evidence>
<gene>
    <name evidence="5" type="ORF">J5N97_026969</name>
</gene>
<dbReference type="Pfam" id="PF02458">
    <property type="entry name" value="Transferase"/>
    <property type="match status" value="2"/>
</dbReference>
<keyword evidence="6" id="KW-1185">Reference proteome</keyword>
<name>A0A9D5C348_9LILI</name>
<protein>
    <recommendedName>
        <fullName evidence="7">Shikimate O-hydroxycinnamoyltransferase</fullName>
    </recommendedName>
</protein>
<dbReference type="Gene3D" id="3.30.559.10">
    <property type="entry name" value="Chloramphenicol acetyltransferase-like domain"/>
    <property type="match status" value="3"/>
</dbReference>
<reference evidence="5" key="2">
    <citation type="journal article" date="2022" name="Hortic Res">
        <title>The genome of Dioscorea zingiberensis sheds light on the biosynthesis, origin and evolution of the medicinally important diosgenin saponins.</title>
        <authorList>
            <person name="Li Y."/>
            <person name="Tan C."/>
            <person name="Li Z."/>
            <person name="Guo J."/>
            <person name="Li S."/>
            <person name="Chen X."/>
            <person name="Wang C."/>
            <person name="Dai X."/>
            <person name="Yang H."/>
            <person name="Song W."/>
            <person name="Hou L."/>
            <person name="Xu J."/>
            <person name="Tong Z."/>
            <person name="Xu A."/>
            <person name="Yuan X."/>
            <person name="Wang W."/>
            <person name="Yang Q."/>
            <person name="Chen L."/>
            <person name="Sun Z."/>
            <person name="Wang K."/>
            <person name="Pan B."/>
            <person name="Chen J."/>
            <person name="Bao Y."/>
            <person name="Liu F."/>
            <person name="Qi X."/>
            <person name="Gang D.R."/>
            <person name="Wen J."/>
            <person name="Li J."/>
        </authorList>
    </citation>
    <scope>NUCLEOTIDE SEQUENCE</scope>
    <source>
        <strain evidence="5">Dzin_1.0</strain>
    </source>
</reference>
<comment type="similarity">
    <text evidence="1">Belongs to the plant acyltransferase family.</text>
</comment>
<dbReference type="FunFam" id="3.30.559.10:FF:000015">
    <property type="entry name" value="Spermidine hydroxycinnamoyl transferase"/>
    <property type="match status" value="1"/>
</dbReference>
<dbReference type="FunFam" id="3.30.559.10:FF:000008">
    <property type="entry name" value="Tryptamine hydroxycinnamoyl transferase"/>
    <property type="match status" value="1"/>
</dbReference>
<feature type="region of interest" description="Disordered" evidence="4">
    <location>
        <begin position="399"/>
        <end position="438"/>
    </location>
</feature>
<keyword evidence="2" id="KW-0808">Transferase</keyword>
<keyword evidence="3" id="KW-0012">Acyltransferase</keyword>
<proteinExistence type="inferred from homology"/>
<evidence type="ECO:0000256" key="4">
    <source>
        <dbReference type="SAM" id="MobiDB-lite"/>
    </source>
</evidence>
<evidence type="ECO:0000256" key="1">
    <source>
        <dbReference type="ARBA" id="ARBA00009861"/>
    </source>
</evidence>
<dbReference type="PANTHER" id="PTHR31642:SF11">
    <property type="entry name" value="SHIKIMATE O-HYDROXYCINNAMOYLTRANSFERASE"/>
    <property type="match status" value="1"/>
</dbReference>